<reference evidence="2" key="1">
    <citation type="journal article" date="2020" name="Stud. Mycol.">
        <title>101 Dothideomycetes genomes: a test case for predicting lifestyles and emergence of pathogens.</title>
        <authorList>
            <person name="Haridas S."/>
            <person name="Albert R."/>
            <person name="Binder M."/>
            <person name="Bloem J."/>
            <person name="Labutti K."/>
            <person name="Salamov A."/>
            <person name="Andreopoulos B."/>
            <person name="Baker S."/>
            <person name="Barry K."/>
            <person name="Bills G."/>
            <person name="Bluhm B."/>
            <person name="Cannon C."/>
            <person name="Castanera R."/>
            <person name="Culley D."/>
            <person name="Daum C."/>
            <person name="Ezra D."/>
            <person name="Gonzalez J."/>
            <person name="Henrissat B."/>
            <person name="Kuo A."/>
            <person name="Liang C."/>
            <person name="Lipzen A."/>
            <person name="Lutzoni F."/>
            <person name="Magnuson J."/>
            <person name="Mondo S."/>
            <person name="Nolan M."/>
            <person name="Ohm R."/>
            <person name="Pangilinan J."/>
            <person name="Park H.-J."/>
            <person name="Ramirez L."/>
            <person name="Alfaro M."/>
            <person name="Sun H."/>
            <person name="Tritt A."/>
            <person name="Yoshinaga Y."/>
            <person name="Zwiers L.-H."/>
            <person name="Turgeon B."/>
            <person name="Goodwin S."/>
            <person name="Spatafora J."/>
            <person name="Crous P."/>
            <person name="Grigoriev I."/>
        </authorList>
    </citation>
    <scope>NUCLEOTIDE SEQUENCE</scope>
    <source>
        <strain evidence="2">CBS 175.79</strain>
    </source>
</reference>
<dbReference type="AlphaFoldDB" id="A0A6A5Y5K5"/>
<proteinExistence type="predicted"/>
<keyword evidence="1" id="KW-0812">Transmembrane</keyword>
<sequence length="79" mass="8880">MSASGLDSLVISYRVLPCPVSIHDNDNYHVPLSHVVPLIINSTNHSNFRADVVQMLFTVLLLSLPLLNIQVPRRNRFSN</sequence>
<dbReference type="EMBL" id="ML978066">
    <property type="protein sequence ID" value="KAF2020559.1"/>
    <property type="molecule type" value="Genomic_DNA"/>
</dbReference>
<keyword evidence="1" id="KW-0472">Membrane</keyword>
<dbReference type="Proteomes" id="UP000799778">
    <property type="component" value="Unassembled WGS sequence"/>
</dbReference>
<evidence type="ECO:0000313" key="2">
    <source>
        <dbReference type="EMBL" id="KAF2020559.1"/>
    </source>
</evidence>
<name>A0A6A5Y5K5_9PLEO</name>
<evidence type="ECO:0000313" key="3">
    <source>
        <dbReference type="Proteomes" id="UP000799778"/>
    </source>
</evidence>
<keyword evidence="3" id="KW-1185">Reference proteome</keyword>
<gene>
    <name evidence="2" type="ORF">BU24DRAFT_2987</name>
</gene>
<accession>A0A6A5Y5K5</accession>
<dbReference type="RefSeq" id="XP_033388898.1">
    <property type="nucleotide sequence ID" value="XM_033522824.1"/>
</dbReference>
<keyword evidence="1" id="KW-1133">Transmembrane helix</keyword>
<dbReference type="GeneID" id="54280221"/>
<protein>
    <submittedName>
        <fullName evidence="2">Uncharacterized protein</fullName>
    </submittedName>
</protein>
<evidence type="ECO:0000256" key="1">
    <source>
        <dbReference type="SAM" id="Phobius"/>
    </source>
</evidence>
<organism evidence="2 3">
    <name type="scientific">Aaosphaeria arxii CBS 175.79</name>
    <dbReference type="NCBI Taxonomy" id="1450172"/>
    <lineage>
        <taxon>Eukaryota</taxon>
        <taxon>Fungi</taxon>
        <taxon>Dikarya</taxon>
        <taxon>Ascomycota</taxon>
        <taxon>Pezizomycotina</taxon>
        <taxon>Dothideomycetes</taxon>
        <taxon>Pleosporomycetidae</taxon>
        <taxon>Pleosporales</taxon>
        <taxon>Pleosporales incertae sedis</taxon>
        <taxon>Aaosphaeria</taxon>
    </lineage>
</organism>
<feature type="transmembrane region" description="Helical" evidence="1">
    <location>
        <begin position="52"/>
        <end position="69"/>
    </location>
</feature>